<dbReference type="Proteomes" id="UP000319897">
    <property type="component" value="Unassembled WGS sequence"/>
</dbReference>
<evidence type="ECO:0000313" key="2">
    <source>
        <dbReference type="Proteomes" id="UP000319897"/>
    </source>
</evidence>
<gene>
    <name evidence="1" type="ORF">FJQ54_05170</name>
</gene>
<dbReference type="RefSeq" id="WP_140927354.1">
    <property type="nucleotide sequence ID" value="NZ_VFSU01000017.1"/>
</dbReference>
<keyword evidence="2" id="KW-1185">Reference proteome</keyword>
<accession>A0A501XPG2</accession>
<comment type="caution">
    <text evidence="1">The sequence shown here is derived from an EMBL/GenBank/DDBJ whole genome shotgun (WGS) entry which is preliminary data.</text>
</comment>
<proteinExistence type="predicted"/>
<protein>
    <submittedName>
        <fullName evidence="1">Uncharacterized protein</fullName>
    </submittedName>
</protein>
<sequence length="131" mass="15276">MEINDFPYGAAFLLRAFFEIVLTDYLKRKARYGDVKQFVYEIQAAQGRAFTEGQKRNFSPTLENVLDWLLKNDDAFPEHERRTCRRGCENFKGHVKRINGIVHEDGMLTGATQVIDFRNDVIPTLRILLEH</sequence>
<dbReference type="EMBL" id="VFSU01000017">
    <property type="protein sequence ID" value="TPE62582.1"/>
    <property type="molecule type" value="Genomic_DNA"/>
</dbReference>
<evidence type="ECO:0000313" key="1">
    <source>
        <dbReference type="EMBL" id="TPE62582.1"/>
    </source>
</evidence>
<dbReference type="OrthoDB" id="9813438at2"/>
<reference evidence="1 2" key="1">
    <citation type="submission" date="2019-06" db="EMBL/GenBank/DDBJ databases">
        <authorList>
            <person name="Lee I."/>
            <person name="Jang G.I."/>
            <person name="Hwang C.Y."/>
        </authorList>
    </citation>
    <scope>NUCLEOTIDE SEQUENCE [LARGE SCALE GENOMIC DNA]</scope>
    <source>
        <strain evidence="1 2">PAMC 28131</strain>
    </source>
</reference>
<dbReference type="AlphaFoldDB" id="A0A501XPG2"/>
<name>A0A501XPG2_9SPHN</name>
<organism evidence="1 2">
    <name type="scientific">Sandaracinobacter neustonicus</name>
    <dbReference type="NCBI Taxonomy" id="1715348"/>
    <lineage>
        <taxon>Bacteria</taxon>
        <taxon>Pseudomonadati</taxon>
        <taxon>Pseudomonadota</taxon>
        <taxon>Alphaproteobacteria</taxon>
        <taxon>Sphingomonadales</taxon>
        <taxon>Sphingosinicellaceae</taxon>
        <taxon>Sandaracinobacter</taxon>
    </lineage>
</organism>